<dbReference type="Pfam" id="PF00172">
    <property type="entry name" value="Zn_clus"/>
    <property type="match status" value="1"/>
</dbReference>
<dbReference type="PANTHER" id="PTHR37534">
    <property type="entry name" value="TRANSCRIPTIONAL ACTIVATOR PROTEIN UGA3"/>
    <property type="match status" value="1"/>
</dbReference>
<dbReference type="GO" id="GO:0005634">
    <property type="term" value="C:nucleus"/>
    <property type="evidence" value="ECO:0007669"/>
    <property type="project" value="UniProtKB-SubCell"/>
</dbReference>
<feature type="region of interest" description="Disordered" evidence="6">
    <location>
        <begin position="174"/>
        <end position="195"/>
    </location>
</feature>
<reference evidence="8 9" key="1">
    <citation type="submission" date="2017-03" db="EMBL/GenBank/DDBJ databases">
        <title>Genomes of endolithic fungi from Antarctica.</title>
        <authorList>
            <person name="Coleine C."/>
            <person name="Masonjones S."/>
            <person name="Stajich J.E."/>
        </authorList>
    </citation>
    <scope>NUCLEOTIDE SEQUENCE [LARGE SCALE GENOMIC DNA]</scope>
    <source>
        <strain evidence="8 9">CCFEE 6314</strain>
    </source>
</reference>
<dbReference type="GO" id="GO:0008270">
    <property type="term" value="F:zinc ion binding"/>
    <property type="evidence" value="ECO:0007669"/>
    <property type="project" value="InterPro"/>
</dbReference>
<gene>
    <name evidence="8" type="ORF">B0A52_00391</name>
</gene>
<dbReference type="CDD" id="cd00067">
    <property type="entry name" value="GAL4"/>
    <property type="match status" value="1"/>
</dbReference>
<dbReference type="Proteomes" id="UP000288859">
    <property type="component" value="Unassembled WGS sequence"/>
</dbReference>
<keyword evidence="4" id="KW-0804">Transcription</keyword>
<dbReference type="Pfam" id="PF11951">
    <property type="entry name" value="Fungal_trans_2"/>
    <property type="match status" value="1"/>
</dbReference>
<organism evidence="8 9">
    <name type="scientific">Exophiala mesophila</name>
    <name type="common">Black yeast-like fungus</name>
    <dbReference type="NCBI Taxonomy" id="212818"/>
    <lineage>
        <taxon>Eukaryota</taxon>
        <taxon>Fungi</taxon>
        <taxon>Dikarya</taxon>
        <taxon>Ascomycota</taxon>
        <taxon>Pezizomycotina</taxon>
        <taxon>Eurotiomycetes</taxon>
        <taxon>Chaetothyriomycetidae</taxon>
        <taxon>Chaetothyriales</taxon>
        <taxon>Herpotrichiellaceae</taxon>
        <taxon>Exophiala</taxon>
    </lineage>
</organism>
<accession>A0A438NJX3</accession>
<dbReference type="VEuPathDB" id="FungiDB:PV10_01613"/>
<dbReference type="GO" id="GO:0000976">
    <property type="term" value="F:transcription cis-regulatory region binding"/>
    <property type="evidence" value="ECO:0007669"/>
    <property type="project" value="TreeGrafter"/>
</dbReference>
<dbReference type="GO" id="GO:0000981">
    <property type="term" value="F:DNA-binding transcription factor activity, RNA polymerase II-specific"/>
    <property type="evidence" value="ECO:0007669"/>
    <property type="project" value="InterPro"/>
</dbReference>
<keyword evidence="3" id="KW-0238">DNA-binding</keyword>
<evidence type="ECO:0000256" key="1">
    <source>
        <dbReference type="ARBA" id="ARBA00004123"/>
    </source>
</evidence>
<evidence type="ECO:0000256" key="5">
    <source>
        <dbReference type="ARBA" id="ARBA00023242"/>
    </source>
</evidence>
<protein>
    <recommendedName>
        <fullName evidence="7">Zn(2)-C6 fungal-type domain-containing protein</fullName>
    </recommendedName>
</protein>
<evidence type="ECO:0000313" key="8">
    <source>
        <dbReference type="EMBL" id="RVX76034.1"/>
    </source>
</evidence>
<feature type="domain" description="Zn(2)-C6 fungal-type" evidence="7">
    <location>
        <begin position="140"/>
        <end position="165"/>
    </location>
</feature>
<evidence type="ECO:0000256" key="2">
    <source>
        <dbReference type="ARBA" id="ARBA00023015"/>
    </source>
</evidence>
<evidence type="ECO:0000256" key="3">
    <source>
        <dbReference type="ARBA" id="ARBA00023125"/>
    </source>
</evidence>
<evidence type="ECO:0000256" key="4">
    <source>
        <dbReference type="ARBA" id="ARBA00023163"/>
    </source>
</evidence>
<dbReference type="EMBL" id="NAJM01000001">
    <property type="protein sequence ID" value="RVX76034.1"/>
    <property type="molecule type" value="Genomic_DNA"/>
</dbReference>
<dbReference type="SUPFAM" id="SSF57701">
    <property type="entry name" value="Zn2/Cys6 DNA-binding domain"/>
    <property type="match status" value="1"/>
</dbReference>
<dbReference type="InterPro" id="IPR021858">
    <property type="entry name" value="Fun_TF"/>
</dbReference>
<dbReference type="OrthoDB" id="648861at2759"/>
<keyword evidence="5" id="KW-0539">Nucleus</keyword>
<name>A0A438NJX3_EXOME</name>
<dbReference type="Gene3D" id="4.10.240.10">
    <property type="entry name" value="Zn(2)-C6 fungal-type DNA-binding domain"/>
    <property type="match status" value="1"/>
</dbReference>
<feature type="compositionally biased region" description="Polar residues" evidence="6">
    <location>
        <begin position="186"/>
        <end position="195"/>
    </location>
</feature>
<keyword evidence="2" id="KW-0805">Transcription regulation</keyword>
<comment type="caution">
    <text evidence="8">The sequence shown here is derived from an EMBL/GenBank/DDBJ whole genome shotgun (WGS) entry which is preliminary data.</text>
</comment>
<dbReference type="AlphaFoldDB" id="A0A438NJX3"/>
<sequence length="692" mass="78174">MTADRAIFNKLKALADEGGVTLEDRFDYHWVNTTEYFAGSKVEPPLPEWKNNPLFKPNAAVGRGVIRLQGRLPQIWWNLVDVAQIQAGNAPHRLVLSWPKLAAIGYTRVPYNSGVKSGWHISRRDTSFWPEITTTLRDGKQKVKCDEERPVCFNCTRLNRACFYETTEYHYHRQHRQQQQQQQQQWTHPTQTAPGETQMPLTYDDLFAPGVETGSPKLPFDITAQDAHTSPSGASASFDAMAGEWGDIFSADPYQQLGLQLSPQFGGEDILALPPQPSDVPQRFEYFLNHVQPPFILPWDEANWMHAKVIIANMANHCPQISAAVLAVEMLYETLDNGGETTDCLPSYFTAKAAYALALKNGQLATQPLFVNTFLLACFEVVAQQETVSSTLKQKDSLVDTLEACQDQKPWSTLVQRIIIWLHLFHAKAQHLGGRGILSPKILDLLQDQQNPSLSLRSPALDAGHLGTAPASNPSVKSLQQVLFHFYLDLQRISTLAASMNRHHRPRGAPADESLVDRISDAISRQLDNLWNGRPSILDCTMAELSSLLPSSSQDLLHISLLSRLCKVYFFAETIYYCRSQGRVDTLPQKILPARERIRTLIEEAVVEGSGEAFLHQPALIWPLFLYAVESKSQEEVRWALDRFDAIRNPLWHTDFIKTFLQDLTAEQLRKGERVDSRFYCVEKYGVVPPFL</sequence>
<evidence type="ECO:0000313" key="9">
    <source>
        <dbReference type="Proteomes" id="UP000288859"/>
    </source>
</evidence>
<dbReference type="InterPro" id="IPR001138">
    <property type="entry name" value="Zn2Cys6_DnaBD"/>
</dbReference>
<evidence type="ECO:0000256" key="6">
    <source>
        <dbReference type="SAM" id="MobiDB-lite"/>
    </source>
</evidence>
<proteinExistence type="predicted"/>
<dbReference type="GO" id="GO:0045944">
    <property type="term" value="P:positive regulation of transcription by RNA polymerase II"/>
    <property type="evidence" value="ECO:0007669"/>
    <property type="project" value="TreeGrafter"/>
</dbReference>
<dbReference type="InterPro" id="IPR036864">
    <property type="entry name" value="Zn2-C6_fun-type_DNA-bd_sf"/>
</dbReference>
<comment type="subcellular location">
    <subcellularLocation>
        <location evidence="1">Nucleus</location>
    </subcellularLocation>
</comment>
<evidence type="ECO:0000259" key="7">
    <source>
        <dbReference type="Pfam" id="PF00172"/>
    </source>
</evidence>
<dbReference type="PANTHER" id="PTHR37534:SF7">
    <property type="entry name" value="TRANSCRIPTIONAL ACTIVATOR PROTEIN UGA3"/>
    <property type="match status" value="1"/>
</dbReference>